<comment type="caution">
    <text evidence="6">The sequence shown here is derived from an EMBL/GenBank/DDBJ whole genome shotgun (WGS) entry which is preliminary data.</text>
</comment>
<dbReference type="Pfam" id="PF21546">
    <property type="entry name" value="FGGY_C_2"/>
    <property type="match status" value="1"/>
</dbReference>
<feature type="domain" description="Carbohydrate kinase FGGY C-terminal" evidence="5">
    <location>
        <begin position="247"/>
        <end position="306"/>
    </location>
</feature>
<sequence>MSRIPVCVVFDAGKTNKKVFVFDENYNVVFERSARFLEIEDEDGDPCENLESLTLSVLDTLSELMKKEEFEIKAVNFSTYGASLVYIDENGKPLTPLYNYLKTYPEELKREFHAKHGSPELIARATSSPILGSLNAGMQLYRIKKEKPEIYQKISYALHLPQYLSSLVSGIFCSEMTSIGCHTLLWDFKKNQYHDWVKNEGLDLKLAPVVNVKQVFPALAFNSAYLTGIGLHDSSAALIPYLINFHKPFVLISTGTWCITLNPFNSSPLTSAELENDCLSYLQYQGKAVKASRIFAGYEHDQQVKRIAGHFKQSVNRYKKMKFDPDVIRSLIRNKEQGAIHSDIDFKQRNLFVFSTDTLAYHQLIFDIAVQQYNSSKLVMGDYSVKRIFVDGGFSKNEIYMNLLARLFPDMAVFAASMAQATAIGTALAIHKTWNTKLMPDNLIELKYYAASNDFSL</sequence>
<dbReference type="AlphaFoldDB" id="A0A0D0GPL9"/>
<evidence type="ECO:0000256" key="3">
    <source>
        <dbReference type="ARBA" id="ARBA00022777"/>
    </source>
</evidence>
<dbReference type="Gene3D" id="3.30.420.40">
    <property type="match status" value="2"/>
</dbReference>
<dbReference type="GO" id="GO:0016301">
    <property type="term" value="F:kinase activity"/>
    <property type="evidence" value="ECO:0007669"/>
    <property type="project" value="UniProtKB-KW"/>
</dbReference>
<evidence type="ECO:0000259" key="5">
    <source>
        <dbReference type="Pfam" id="PF21546"/>
    </source>
</evidence>
<accession>A0A0D0GPL9</accession>
<dbReference type="Pfam" id="PF00370">
    <property type="entry name" value="FGGY_N"/>
    <property type="match status" value="1"/>
</dbReference>
<keyword evidence="3 6" id="KW-0418">Kinase</keyword>
<dbReference type="InterPro" id="IPR050406">
    <property type="entry name" value="FGGY_Carb_Kinase"/>
</dbReference>
<evidence type="ECO:0000256" key="1">
    <source>
        <dbReference type="ARBA" id="ARBA00009156"/>
    </source>
</evidence>
<organism evidence="6 7">
    <name type="scientific">Pedobacter lusitanus</name>
    <dbReference type="NCBI Taxonomy" id="1503925"/>
    <lineage>
        <taxon>Bacteria</taxon>
        <taxon>Pseudomonadati</taxon>
        <taxon>Bacteroidota</taxon>
        <taxon>Sphingobacteriia</taxon>
        <taxon>Sphingobacteriales</taxon>
        <taxon>Sphingobacteriaceae</taxon>
        <taxon>Pedobacter</taxon>
    </lineage>
</organism>
<dbReference type="OrthoDB" id="9786272at2"/>
<protein>
    <submittedName>
        <fullName evidence="6">Carbohydrate kinase</fullName>
    </submittedName>
</protein>
<gene>
    <name evidence="6" type="ORF">TH53_05420</name>
</gene>
<proteinExistence type="inferred from homology"/>
<reference evidence="6 7" key="1">
    <citation type="submission" date="2015-01" db="EMBL/GenBank/DDBJ databases">
        <title>Draft genome sequence of Pedobacter sp. NL19 isolated from sludge of an effluent treatment pond in an abandoned uranium mine.</title>
        <authorList>
            <person name="Santos T."/>
            <person name="Caetano T."/>
            <person name="Covas C."/>
            <person name="Cruz A."/>
            <person name="Mendo S."/>
        </authorList>
    </citation>
    <scope>NUCLEOTIDE SEQUENCE [LARGE SCALE GENOMIC DNA]</scope>
    <source>
        <strain evidence="6 7">NL19</strain>
    </source>
</reference>
<comment type="similarity">
    <text evidence="1">Belongs to the FGGY kinase family.</text>
</comment>
<keyword evidence="7" id="KW-1185">Reference proteome</keyword>
<dbReference type="CDD" id="cd07772">
    <property type="entry name" value="ASKHA_NBD_FGGY_NaCK-like"/>
    <property type="match status" value="1"/>
</dbReference>
<dbReference type="STRING" id="1503925.TH53_05420"/>
<dbReference type="RefSeq" id="WP_041879262.1">
    <property type="nucleotide sequence ID" value="NZ_CP157278.1"/>
</dbReference>
<dbReference type="InterPro" id="IPR018484">
    <property type="entry name" value="FGGY_N"/>
</dbReference>
<dbReference type="GO" id="GO:0005975">
    <property type="term" value="P:carbohydrate metabolic process"/>
    <property type="evidence" value="ECO:0007669"/>
    <property type="project" value="InterPro"/>
</dbReference>
<feature type="domain" description="Carbohydrate kinase FGGY N-terminal" evidence="4">
    <location>
        <begin position="7"/>
        <end position="227"/>
    </location>
</feature>
<dbReference type="InterPro" id="IPR049382">
    <property type="entry name" value="FGGY_C_2"/>
</dbReference>
<dbReference type="PANTHER" id="PTHR43095">
    <property type="entry name" value="SUGAR KINASE"/>
    <property type="match status" value="1"/>
</dbReference>
<dbReference type="PANTHER" id="PTHR43095:SF2">
    <property type="entry name" value="GLUCONOKINASE"/>
    <property type="match status" value="1"/>
</dbReference>
<evidence type="ECO:0000256" key="2">
    <source>
        <dbReference type="ARBA" id="ARBA00022679"/>
    </source>
</evidence>
<dbReference type="InterPro" id="IPR043129">
    <property type="entry name" value="ATPase_NBD"/>
</dbReference>
<dbReference type="SUPFAM" id="SSF53067">
    <property type="entry name" value="Actin-like ATPase domain"/>
    <property type="match status" value="2"/>
</dbReference>
<evidence type="ECO:0000259" key="4">
    <source>
        <dbReference type="Pfam" id="PF00370"/>
    </source>
</evidence>
<dbReference type="Proteomes" id="UP000032049">
    <property type="component" value="Unassembled WGS sequence"/>
</dbReference>
<name>A0A0D0GPL9_9SPHI</name>
<keyword evidence="2" id="KW-0808">Transferase</keyword>
<dbReference type="EMBL" id="JXRA01000023">
    <property type="protein sequence ID" value="KIO78140.1"/>
    <property type="molecule type" value="Genomic_DNA"/>
</dbReference>
<evidence type="ECO:0000313" key="7">
    <source>
        <dbReference type="Proteomes" id="UP000032049"/>
    </source>
</evidence>
<evidence type="ECO:0000313" key="6">
    <source>
        <dbReference type="EMBL" id="KIO78140.1"/>
    </source>
</evidence>